<dbReference type="EMBL" id="QPIG01000001">
    <property type="protein sequence ID" value="RCU58360.1"/>
    <property type="molecule type" value="Genomic_DNA"/>
</dbReference>
<gene>
    <name evidence="1" type="ORF">DU428_03015</name>
</gene>
<sequence>MKKNLLFILIVILSANCYSQIIYENGYYIDNSGNKVDCLIKNVDWKDNPTSFEYKLTENSDKNIATLNTVKEFGVYNIFKYTKQTVNIDRSSSIVSELSNDKYVSFNEEELFLKVLVEGKASLYSFVEGNIIRYFYNKDHSDIEQLVYKKYLTDDNQIGENTRYKQQLWNDLKCESIKVSKVEKLKYSKNRLIDFFIDYNECNNQDFTNYETKVKQDLFNLNIRPGFKSSSLYVDNSKTNSRDADFGNKSGFRIGLEAEVILPFNKNKWAIIFEPTYQDYKVEKELKITSSKVDYKSIEFPIGLRHYFFLNDNSKIFINGSFIYDLSMNSSVTYEKYEDIDINEGNNMAVGIGYKYNDKYSIEFRYNTKRDILSDYVFWNSEYKTMSVIFGYTIF</sequence>
<dbReference type="AlphaFoldDB" id="A0A368P7U0"/>
<reference evidence="1 2" key="1">
    <citation type="submission" date="2018-07" db="EMBL/GenBank/DDBJ databases">
        <title>Oceanihabitans testaceum sp. nov., isolated from marine sediment.</title>
        <authorList>
            <person name="Li C.-M."/>
        </authorList>
    </citation>
    <scope>NUCLEOTIDE SEQUENCE [LARGE SCALE GENOMIC DNA]</scope>
    <source>
        <strain evidence="1 2">S9-10</strain>
    </source>
</reference>
<dbReference type="RefSeq" id="WP_113965776.1">
    <property type="nucleotide sequence ID" value="NZ_JAWVXR010000001.1"/>
</dbReference>
<protein>
    <submittedName>
        <fullName evidence="1">tRNA modification GTPase</fullName>
    </submittedName>
</protein>
<dbReference type="Proteomes" id="UP000252249">
    <property type="component" value="Unassembled WGS sequence"/>
</dbReference>
<evidence type="ECO:0000313" key="2">
    <source>
        <dbReference type="Proteomes" id="UP000252249"/>
    </source>
</evidence>
<name>A0A368P7U0_9FLAO</name>
<comment type="caution">
    <text evidence="1">The sequence shown here is derived from an EMBL/GenBank/DDBJ whole genome shotgun (WGS) entry which is preliminary data.</text>
</comment>
<keyword evidence="2" id="KW-1185">Reference proteome</keyword>
<accession>A0A368P7U0</accession>
<dbReference type="OrthoDB" id="921445at2"/>
<organism evidence="1 2">
    <name type="scientific">Oceanihabitans sediminis</name>
    <dbReference type="NCBI Taxonomy" id="1812012"/>
    <lineage>
        <taxon>Bacteria</taxon>
        <taxon>Pseudomonadati</taxon>
        <taxon>Bacteroidota</taxon>
        <taxon>Flavobacteriia</taxon>
        <taxon>Flavobacteriales</taxon>
        <taxon>Flavobacteriaceae</taxon>
        <taxon>Oceanihabitans</taxon>
    </lineage>
</organism>
<proteinExistence type="predicted"/>
<evidence type="ECO:0000313" key="1">
    <source>
        <dbReference type="EMBL" id="RCU58360.1"/>
    </source>
</evidence>